<feature type="domain" description="ATPase of the ABC class N-terminal" evidence="2">
    <location>
        <begin position="1"/>
        <end position="161"/>
    </location>
</feature>
<dbReference type="InterPro" id="IPR019195">
    <property type="entry name" value="ABC_ATPase_put"/>
</dbReference>
<protein>
    <submittedName>
        <fullName evidence="4">ABC-class ATPase</fullName>
    </submittedName>
</protein>
<dbReference type="Pfam" id="PF20446">
    <property type="entry name" value="ABC_N"/>
    <property type="match status" value="1"/>
</dbReference>
<dbReference type="InterPro" id="IPR046834">
    <property type="entry name" value="ABC_ATPase_C"/>
</dbReference>
<dbReference type="SUPFAM" id="SSF52540">
    <property type="entry name" value="P-loop containing nucleoside triphosphate hydrolases"/>
    <property type="match status" value="1"/>
</dbReference>
<dbReference type="PANTHER" id="PTHR38149:SF1">
    <property type="entry name" value="ATPASE"/>
    <property type="match status" value="1"/>
</dbReference>
<dbReference type="InterPro" id="IPR027417">
    <property type="entry name" value="P-loop_NTPase"/>
</dbReference>
<dbReference type="InterPro" id="IPR046833">
    <property type="entry name" value="ABC_N"/>
</dbReference>
<organism evidence="4 5">
    <name type="scientific">Alkalibacillus flavidus</name>
    <dbReference type="NCBI Taxonomy" id="546021"/>
    <lineage>
        <taxon>Bacteria</taxon>
        <taxon>Bacillati</taxon>
        <taxon>Bacillota</taxon>
        <taxon>Bacilli</taxon>
        <taxon>Bacillales</taxon>
        <taxon>Bacillaceae</taxon>
        <taxon>Alkalibacillus</taxon>
    </lineage>
</organism>
<dbReference type="Proteomes" id="UP001549167">
    <property type="component" value="Unassembled WGS sequence"/>
</dbReference>
<sequence>MKQLKSLIQQIDHKSYKAYKDIQGHYSFQDYRIMIDYVQGDPFATPSKIRLLIDGETQPVPKTWLETKRRRIYVEDYIARTVHQAIMNQRMSIKGTGKSGMIAIDAPDQEILERTAVSVSEQGITVCLSIGLPANGRKINGKEADKLFFQALPQMMSSSVLALDFAQIDKKLELADQHDAIRTKMKEEGWIAFVANGSVLPRASGISSKPLKQAVPFESPKENEVSFSIPHRDEPISGMAIDEGITLIVGGGYHGKSTLLEALELGVYDHIAGDGREYVLTNHEAVKIRAEDGRSVTNVSIAPFINNLPNGADTHQFSSDNASGSTSQATNVMEALEAGASTLLIDEDTSATNFMIRDERMQQLVANDQEPITPFVQKVKQLRDERNVSTVLVMGGSGDYFDVADDVIMMDHYHPVNVTERAREIAANDPREYAQYDELFGVWHDRTVDTKSIEKPIGGKGKVQAKGRDTVMLGKQAVDLALVEQLVDDSQTRMIANMLKYMAFNQDYSQPMTVTAWLDTLENAMDRDGLSFTQGKRRGQHPGDLARPRRFEIAAAINRIRQLRTR</sequence>
<dbReference type="RefSeq" id="WP_354220129.1">
    <property type="nucleotide sequence ID" value="NZ_JBEPMX010000007.1"/>
</dbReference>
<proteinExistence type="predicted"/>
<evidence type="ECO:0000313" key="5">
    <source>
        <dbReference type="Proteomes" id="UP001549167"/>
    </source>
</evidence>
<evidence type="ECO:0000259" key="3">
    <source>
        <dbReference type="Pfam" id="PF21117"/>
    </source>
</evidence>
<feature type="domain" description="ATPase of the ABC class C-terminal" evidence="1">
    <location>
        <begin position="167"/>
        <end position="435"/>
    </location>
</feature>
<accession>A0ABV2KWT0</accession>
<comment type="caution">
    <text evidence="4">The sequence shown here is derived from an EMBL/GenBank/DDBJ whole genome shotgun (WGS) entry which is preliminary data.</text>
</comment>
<dbReference type="Pfam" id="PF09818">
    <property type="entry name" value="ABC_ATPase"/>
    <property type="match status" value="1"/>
</dbReference>
<evidence type="ECO:0000259" key="2">
    <source>
        <dbReference type="Pfam" id="PF20446"/>
    </source>
</evidence>
<feature type="domain" description="MRB1590-like C-terminal" evidence="3">
    <location>
        <begin position="462"/>
        <end position="565"/>
    </location>
</feature>
<evidence type="ECO:0000313" key="4">
    <source>
        <dbReference type="EMBL" id="MET3683567.1"/>
    </source>
</evidence>
<dbReference type="EMBL" id="JBEPMX010000007">
    <property type="protein sequence ID" value="MET3683567.1"/>
    <property type="molecule type" value="Genomic_DNA"/>
</dbReference>
<dbReference type="Pfam" id="PF21117">
    <property type="entry name" value="MRB1590_C"/>
    <property type="match status" value="1"/>
</dbReference>
<dbReference type="PANTHER" id="PTHR38149">
    <property type="entry name" value="ATPASE"/>
    <property type="match status" value="1"/>
</dbReference>
<dbReference type="InterPro" id="IPR049069">
    <property type="entry name" value="MRB1590-like_C"/>
</dbReference>
<evidence type="ECO:0000259" key="1">
    <source>
        <dbReference type="Pfam" id="PF09818"/>
    </source>
</evidence>
<name>A0ABV2KWT0_9BACI</name>
<keyword evidence="5" id="KW-1185">Reference proteome</keyword>
<reference evidence="4 5" key="1">
    <citation type="submission" date="2024-06" db="EMBL/GenBank/DDBJ databases">
        <title>Genomic Encyclopedia of Type Strains, Phase IV (KMG-IV): sequencing the most valuable type-strain genomes for metagenomic binning, comparative biology and taxonomic classification.</title>
        <authorList>
            <person name="Goeker M."/>
        </authorList>
    </citation>
    <scope>NUCLEOTIDE SEQUENCE [LARGE SCALE GENOMIC DNA]</scope>
    <source>
        <strain evidence="4 5">DSM 23520</strain>
    </source>
</reference>
<gene>
    <name evidence="4" type="ORF">ABID56_001662</name>
</gene>